<dbReference type="PANTHER" id="PTHR37296">
    <property type="entry name" value="CONSERVED VIRULENCE FACTOR B"/>
    <property type="match status" value="1"/>
</dbReference>
<feature type="domain" description="S1 motif" evidence="2">
    <location>
        <begin position="3"/>
        <end position="65"/>
    </location>
</feature>
<comment type="caution">
    <text evidence="3">The sequence shown here is derived from an EMBL/GenBank/DDBJ whole genome shotgun (WGS) entry which is preliminary data.</text>
</comment>
<feature type="domain" description="S1 motif" evidence="2">
    <location>
        <begin position="144"/>
        <end position="206"/>
    </location>
</feature>
<dbReference type="InterPro" id="IPR040764">
    <property type="entry name" value="CvfB_WH"/>
</dbReference>
<dbReference type="InterPro" id="IPR012340">
    <property type="entry name" value="NA-bd_OB-fold"/>
</dbReference>
<dbReference type="SMART" id="SM00316">
    <property type="entry name" value="S1"/>
    <property type="match status" value="2"/>
</dbReference>
<proteinExistence type="inferred from homology"/>
<protein>
    <submittedName>
        <fullName evidence="3">S1 RNA-binding domain-containing protein</fullName>
    </submittedName>
</protein>
<dbReference type="Gene3D" id="2.40.50.140">
    <property type="entry name" value="Nucleic acid-binding proteins"/>
    <property type="match status" value="2"/>
</dbReference>
<reference evidence="3 4" key="1">
    <citation type="submission" date="2024-09" db="EMBL/GenBank/DDBJ databases">
        <authorList>
            <person name="Sun Q."/>
            <person name="Mori K."/>
        </authorList>
    </citation>
    <scope>NUCLEOTIDE SEQUENCE [LARGE SCALE GENOMIC DNA]</scope>
    <source>
        <strain evidence="3 4">CECT 7682</strain>
    </source>
</reference>
<organism evidence="3 4">
    <name type="scientific">Echinicola jeungdonensis</name>
    <dbReference type="NCBI Taxonomy" id="709343"/>
    <lineage>
        <taxon>Bacteria</taxon>
        <taxon>Pseudomonadati</taxon>
        <taxon>Bacteroidota</taxon>
        <taxon>Cytophagia</taxon>
        <taxon>Cytophagales</taxon>
        <taxon>Cyclobacteriaceae</taxon>
        <taxon>Echinicola</taxon>
    </lineage>
</organism>
<dbReference type="EMBL" id="JBHMEW010000057">
    <property type="protein sequence ID" value="MFB9212105.1"/>
    <property type="molecule type" value="Genomic_DNA"/>
</dbReference>
<keyword evidence="4" id="KW-1185">Reference proteome</keyword>
<dbReference type="InterPro" id="IPR036388">
    <property type="entry name" value="WH-like_DNA-bd_sf"/>
</dbReference>
<dbReference type="InterPro" id="IPR003029">
    <property type="entry name" value="S1_domain"/>
</dbReference>
<dbReference type="Proteomes" id="UP001589654">
    <property type="component" value="Unassembled WGS sequence"/>
</dbReference>
<name>A0ABV5J7H5_9BACT</name>
<dbReference type="InterPro" id="IPR014464">
    <property type="entry name" value="CvfB_fam"/>
</dbReference>
<comment type="similarity">
    <text evidence="1">Belongs to the CvfB family.</text>
</comment>
<evidence type="ECO:0000259" key="2">
    <source>
        <dbReference type="SMART" id="SM00316"/>
    </source>
</evidence>
<dbReference type="PIRSF" id="PIRSF012524">
    <property type="entry name" value="YitL_S1"/>
    <property type="match status" value="1"/>
</dbReference>
<accession>A0ABV5J7H5</accession>
<dbReference type="Pfam" id="PF13509">
    <property type="entry name" value="S1_2"/>
    <property type="match status" value="1"/>
</dbReference>
<dbReference type="PANTHER" id="PTHR37296:SF1">
    <property type="entry name" value="CONSERVED VIRULENCE FACTOR B"/>
    <property type="match status" value="1"/>
</dbReference>
<dbReference type="InterPro" id="IPR039566">
    <property type="entry name" value="CvfB_S1_st"/>
</dbReference>
<dbReference type="Gene3D" id="1.10.10.10">
    <property type="entry name" value="Winged helix-like DNA-binding domain superfamily/Winged helix DNA-binding domain"/>
    <property type="match status" value="1"/>
</dbReference>
<evidence type="ECO:0000256" key="1">
    <source>
        <dbReference type="PIRNR" id="PIRNR012524"/>
    </source>
</evidence>
<sequence>MKELGRISTLSINRFTANGAYLQLSNGNEVLLPKSYLQGDEQEGDEKTVFIYTDSEDRPVAITQKPIALVDEFALMRAKTITSFGAFMDWGLPKDLFVPKSEMGKPIQAEEKYLVMVCVDYKTNRLIGVSKYQDFILSDTENFSEGQEVEILVFEKTELGFKVLIDGNYEGLIYENEIFEPLQVGDKKRAYIKKKREDGKLDVQLNPIGRQKYEEGAEKILETLKVQKFLPLHDKSSPEEIKKTLGMSKKHFKQSIGQLYKSKRILLHKDGIELID</sequence>
<dbReference type="RefSeq" id="WP_290249514.1">
    <property type="nucleotide sequence ID" value="NZ_JAUFQT010000002.1"/>
</dbReference>
<gene>
    <name evidence="3" type="ORF">ACFFUR_09825</name>
</gene>
<evidence type="ECO:0000313" key="3">
    <source>
        <dbReference type="EMBL" id="MFB9212105.1"/>
    </source>
</evidence>
<evidence type="ECO:0000313" key="4">
    <source>
        <dbReference type="Proteomes" id="UP001589654"/>
    </source>
</evidence>
<dbReference type="Pfam" id="PF17783">
    <property type="entry name" value="WHD_CvfB"/>
    <property type="match status" value="1"/>
</dbReference>